<name>A0A2A4HUD7_9SPHN</name>
<dbReference type="PANTHER" id="PTHR40980">
    <property type="entry name" value="PLUG DOMAIN-CONTAINING PROTEIN"/>
    <property type="match status" value="1"/>
</dbReference>
<evidence type="ECO:0000259" key="6">
    <source>
        <dbReference type="Pfam" id="PF07715"/>
    </source>
</evidence>
<dbReference type="PANTHER" id="PTHR40980:SF4">
    <property type="entry name" value="TONB-DEPENDENT RECEPTOR-LIKE BETA-BARREL DOMAIN-CONTAINING PROTEIN"/>
    <property type="match status" value="1"/>
</dbReference>
<dbReference type="InterPro" id="IPR012910">
    <property type="entry name" value="Plug_dom"/>
</dbReference>
<keyword evidence="3" id="KW-0998">Cell outer membrane</keyword>
<evidence type="ECO:0000256" key="1">
    <source>
        <dbReference type="ARBA" id="ARBA00004442"/>
    </source>
</evidence>
<proteinExistence type="inferred from homology"/>
<dbReference type="InterPro" id="IPR000531">
    <property type="entry name" value="Beta-barrel_TonB"/>
</dbReference>
<comment type="subcellular location">
    <subcellularLocation>
        <location evidence="1 4">Cell outer membrane</location>
    </subcellularLocation>
</comment>
<accession>A0A2A4HUD7</accession>
<dbReference type="InterPro" id="IPR010104">
    <property type="entry name" value="TonB_rcpt_bac"/>
</dbReference>
<keyword evidence="4" id="KW-0798">TonB box</keyword>
<dbReference type="Gene3D" id="2.170.130.10">
    <property type="entry name" value="TonB-dependent receptor, plug domain"/>
    <property type="match status" value="1"/>
</dbReference>
<dbReference type="SUPFAM" id="SSF56935">
    <property type="entry name" value="Porins"/>
    <property type="match status" value="1"/>
</dbReference>
<evidence type="ECO:0000259" key="5">
    <source>
        <dbReference type="Pfam" id="PF00593"/>
    </source>
</evidence>
<protein>
    <recommendedName>
        <fullName evidence="9">TonB-dependent receptor</fullName>
    </recommendedName>
</protein>
<dbReference type="GO" id="GO:0009279">
    <property type="term" value="C:cell outer membrane"/>
    <property type="evidence" value="ECO:0007669"/>
    <property type="project" value="UniProtKB-SubCell"/>
</dbReference>
<dbReference type="Gene3D" id="2.40.170.20">
    <property type="entry name" value="TonB-dependent receptor, beta-barrel domain"/>
    <property type="match status" value="1"/>
</dbReference>
<evidence type="ECO:0000256" key="3">
    <source>
        <dbReference type="ARBA" id="ARBA00023237"/>
    </source>
</evidence>
<evidence type="ECO:0000313" key="8">
    <source>
        <dbReference type="Proteomes" id="UP000218784"/>
    </source>
</evidence>
<reference evidence="7 8" key="1">
    <citation type="submission" date="2017-09" db="EMBL/GenBank/DDBJ databases">
        <title>Sphingomonas ginsenosidimutans KACC 14949, whole genome shotgun sequence.</title>
        <authorList>
            <person name="Feng G."/>
            <person name="Zhu H."/>
        </authorList>
    </citation>
    <scope>NUCLEOTIDE SEQUENCE [LARGE SCALE GENOMIC DNA]</scope>
    <source>
        <strain evidence="7 8">KACC 14949</strain>
    </source>
</reference>
<evidence type="ECO:0000256" key="2">
    <source>
        <dbReference type="ARBA" id="ARBA00023136"/>
    </source>
</evidence>
<keyword evidence="8" id="KW-1185">Reference proteome</keyword>
<dbReference type="EMBL" id="NWVD01000014">
    <property type="protein sequence ID" value="PCG07631.1"/>
    <property type="molecule type" value="Genomic_DNA"/>
</dbReference>
<dbReference type="Proteomes" id="UP000218784">
    <property type="component" value="Unassembled WGS sequence"/>
</dbReference>
<comment type="caution">
    <text evidence="7">The sequence shown here is derived from an EMBL/GenBank/DDBJ whole genome shotgun (WGS) entry which is preliminary data.</text>
</comment>
<comment type="similarity">
    <text evidence="4">Belongs to the TonB-dependent receptor family.</text>
</comment>
<sequence length="865" mass="94904">MACAFQVIGGSTMRCFRKTWRITLLAGAVLPVSAVAQQAPAGGGDGDDIVVTGYARQNAQAIAAKRDNDRIGEFLASDEIGQQPDYNISDSFRRLPGVTTVFDEDEGRYVGIRGMNPNFTVGTLDGAVLATAERQNRQLNMEAIPTTAVAGLEVIKSRTPDVEGNAIGGIVNLRSRSAFDRGIRTFVGNAFIGMSDSRAVPGKGFNRPTDDGLNYRADATLATRFGVDDSWGFVLTGAYSRKRRDQERLNPTGYSQVNGVTVASGIISAGYPNTVDRYGGTAKLEWRPDPRVQAEVSGTYFQQSDNELRHQQQLTRGTVDTTRTTGGTARVGTAGGFLRFNDFPLEKPLYVAQGKVKWTGEDGHHAALRGSWSRAIFLEASNQLQFNLPTSAANAYTQTMANGVPIAVLDNVATFTNPANYTFASYTPYRDRSLDLVREAQFDWGYRDTARDRGLGIGAGLKYRAATRDFDTRQAVWGLASGTTLNAANLVLPDRWSPLYTGGQSRPQPLLDFDAFKRYFDQNAASFTLNAAQTALNERRSDYIVGEKVMAGYVLLRHTGDRHSLITGIRYEDTETTIDGFRVAGSTLTPLTRGASYGSWLPSATFNYNLSDPLRLRLAYYKAIGRPSPSDLGTNETLNQTTLVLTRGNPDLRPRVAQNFDASLEYYMPGDSGLISLATFYKDIRDDIYSQAAGTTVIDGTIYQVTQPQNLAGSRVFGIEGALVVNKLRFLPSPLADFGVSLNATYLNGKARFPGGGSFDRLTQQPVFQGNAALFYQRDWLQARVSYAHIGRQYTSISPTTPTSNRYDQPFDQVDLQTRMTFGPIQIIGEVRNATDAHRENFDGFGTRDQNFFGRQFWLGAAVKL</sequence>
<dbReference type="Pfam" id="PF07715">
    <property type="entry name" value="Plug"/>
    <property type="match status" value="1"/>
</dbReference>
<dbReference type="Pfam" id="PF00593">
    <property type="entry name" value="TonB_dep_Rec_b-barrel"/>
    <property type="match status" value="1"/>
</dbReference>
<organism evidence="7 8">
    <name type="scientific">Sphingomonas ginsenosidimutans</name>
    <dbReference type="NCBI Taxonomy" id="862134"/>
    <lineage>
        <taxon>Bacteria</taxon>
        <taxon>Pseudomonadati</taxon>
        <taxon>Pseudomonadota</taxon>
        <taxon>Alphaproteobacteria</taxon>
        <taxon>Sphingomonadales</taxon>
        <taxon>Sphingomonadaceae</taxon>
        <taxon>Sphingomonas</taxon>
    </lineage>
</organism>
<keyword evidence="2 4" id="KW-0472">Membrane</keyword>
<evidence type="ECO:0000313" key="7">
    <source>
        <dbReference type="EMBL" id="PCG07631.1"/>
    </source>
</evidence>
<dbReference type="InterPro" id="IPR036942">
    <property type="entry name" value="Beta-barrel_TonB_sf"/>
</dbReference>
<dbReference type="InterPro" id="IPR037066">
    <property type="entry name" value="Plug_dom_sf"/>
</dbReference>
<evidence type="ECO:0000256" key="4">
    <source>
        <dbReference type="RuleBase" id="RU003357"/>
    </source>
</evidence>
<dbReference type="NCBIfam" id="TIGR01782">
    <property type="entry name" value="TonB-Xanth-Caul"/>
    <property type="match status" value="1"/>
</dbReference>
<evidence type="ECO:0008006" key="9">
    <source>
        <dbReference type="Google" id="ProtNLM"/>
    </source>
</evidence>
<dbReference type="AlphaFoldDB" id="A0A2A4HUD7"/>
<gene>
    <name evidence="7" type="ORF">COA17_17230</name>
</gene>
<feature type="domain" description="TonB-dependent receptor-like beta-barrel" evidence="5">
    <location>
        <begin position="393"/>
        <end position="819"/>
    </location>
</feature>
<feature type="domain" description="TonB-dependent receptor plug" evidence="6">
    <location>
        <begin position="77"/>
        <end position="170"/>
    </location>
</feature>